<accession>A0A8G2CJ76</accession>
<dbReference type="AlphaFoldDB" id="A0A8G2CJ76"/>
<comment type="caution">
    <text evidence="2">The sequence shown here is derived from an EMBL/GenBank/DDBJ whole genome shotgun (WGS) entry which is preliminary data.</text>
</comment>
<organism evidence="2 3">
    <name type="scientific">Acidiphilium rubrum</name>
    <dbReference type="NCBI Taxonomy" id="526"/>
    <lineage>
        <taxon>Bacteria</taxon>
        <taxon>Pseudomonadati</taxon>
        <taxon>Pseudomonadota</taxon>
        <taxon>Alphaproteobacteria</taxon>
        <taxon>Acetobacterales</taxon>
        <taxon>Acidocellaceae</taxon>
        <taxon>Acidiphilium</taxon>
    </lineage>
</organism>
<dbReference type="Proteomes" id="UP000186308">
    <property type="component" value="Unassembled WGS sequence"/>
</dbReference>
<evidence type="ECO:0000313" key="3">
    <source>
        <dbReference type="Proteomes" id="UP000186308"/>
    </source>
</evidence>
<evidence type="ECO:0000313" key="2">
    <source>
        <dbReference type="EMBL" id="SIQ46267.1"/>
    </source>
</evidence>
<feature type="region of interest" description="Disordered" evidence="1">
    <location>
        <begin position="257"/>
        <end position="277"/>
    </location>
</feature>
<sequence>MSGGENGGAKAPPDLNAEQLERFREITGQNLPGPRMIDYPDDLEAIRRIAEINAEFERRSDVIMRVFRKIRLRNRHLEQSIPEVAARYAYINLPPPPPVRLPPGTTTIPAEPMPPKVREQVERLARATTPRTVEQALAGMSPAALHEVPTAIFAKIDVDQGLRISRERAESLRKIAAAAAKVVDQKRSKRGSRGNRNARSLASMLQRDLLRLTGESHIKSESPSGRYSGIFVDLLTVILAATGIEASASEIARSVKLGPRKRAEAREVKTTSQRSEN</sequence>
<feature type="compositionally biased region" description="Basic and acidic residues" evidence="1">
    <location>
        <begin position="261"/>
        <end position="277"/>
    </location>
</feature>
<protein>
    <submittedName>
        <fullName evidence="2">Uncharacterized protein</fullName>
    </submittedName>
</protein>
<dbReference type="RefSeq" id="WP_029313060.1">
    <property type="nucleotide sequence ID" value="NZ_FTNE01000005.1"/>
</dbReference>
<proteinExistence type="predicted"/>
<dbReference type="EMBL" id="FTNE01000005">
    <property type="protein sequence ID" value="SIQ46267.1"/>
    <property type="molecule type" value="Genomic_DNA"/>
</dbReference>
<keyword evidence="3" id="KW-1185">Reference proteome</keyword>
<evidence type="ECO:0000256" key="1">
    <source>
        <dbReference type="SAM" id="MobiDB-lite"/>
    </source>
</evidence>
<reference evidence="2 3" key="1">
    <citation type="submission" date="2017-01" db="EMBL/GenBank/DDBJ databases">
        <authorList>
            <person name="Varghese N."/>
            <person name="Submissions S."/>
        </authorList>
    </citation>
    <scope>NUCLEOTIDE SEQUENCE [LARGE SCALE GENOMIC DNA]</scope>
    <source>
        <strain evidence="2 3">ATCC 35905</strain>
    </source>
</reference>
<gene>
    <name evidence="2" type="ORF">SAMN05421828_10521</name>
</gene>
<name>A0A8G2CJ76_ACIRU</name>